<sequence length="347" mass="36677">MQQRKEEVQTRPGVFQGFWSWRGHRIRYLRAGAAGPALVLVHGFGASADCWRKNLVPLSRGRRVWAVDLLGFGLSDQPDPHLAPPHTVYCFDTWGAQLADFVADRAGGAATLAGNSAGGLAALQAAVLAPRRARGVLLLDCALRRLHPRRTPAAARPLVAALQWALRETPLGRAFFARLATREAVRRVLLEAYGRKDAVTDELVELVLAPGLRPGAAAVWLEAVSDGGGPLPEDLLEQVRVPVAAAWGSEDPWERLEDARRIFGASPRVEAFTELPGCGHCPQDEAPELVNPLIAAFAARCERRGAKRGGAGSAPPRAGGAPPRPAGRGAAAAAAAAAAARAAVPLP</sequence>
<dbReference type="InterPro" id="IPR029058">
    <property type="entry name" value="AB_hydrolase_fold"/>
</dbReference>
<evidence type="ECO:0000313" key="4">
    <source>
        <dbReference type="Proteomes" id="UP000247498"/>
    </source>
</evidence>
<accession>A0A2V0P061</accession>
<feature type="compositionally biased region" description="Low complexity" evidence="1">
    <location>
        <begin position="313"/>
        <end position="330"/>
    </location>
</feature>
<keyword evidence="4" id="KW-1185">Reference proteome</keyword>
<protein>
    <recommendedName>
        <fullName evidence="2">AB hydrolase-1 domain-containing protein</fullName>
    </recommendedName>
</protein>
<dbReference type="STRING" id="307507.A0A2V0P061"/>
<dbReference type="OrthoDB" id="408373at2759"/>
<dbReference type="InParanoid" id="A0A2V0P061"/>
<organism evidence="3 4">
    <name type="scientific">Raphidocelis subcapitata</name>
    <dbReference type="NCBI Taxonomy" id="307507"/>
    <lineage>
        <taxon>Eukaryota</taxon>
        <taxon>Viridiplantae</taxon>
        <taxon>Chlorophyta</taxon>
        <taxon>core chlorophytes</taxon>
        <taxon>Chlorophyceae</taxon>
        <taxon>CS clade</taxon>
        <taxon>Sphaeropleales</taxon>
        <taxon>Selenastraceae</taxon>
        <taxon>Raphidocelis</taxon>
    </lineage>
</organism>
<gene>
    <name evidence="3" type="ORF">Rsub_05990</name>
</gene>
<dbReference type="PANTHER" id="PTHR46438">
    <property type="entry name" value="ALPHA/BETA-HYDROLASES SUPERFAMILY PROTEIN"/>
    <property type="match status" value="1"/>
</dbReference>
<dbReference type="Pfam" id="PF12697">
    <property type="entry name" value="Abhydrolase_6"/>
    <property type="match status" value="1"/>
</dbReference>
<dbReference type="EMBL" id="BDRX01000039">
    <property type="protein sequence ID" value="GBF93258.1"/>
    <property type="molecule type" value="Genomic_DNA"/>
</dbReference>
<evidence type="ECO:0000259" key="2">
    <source>
        <dbReference type="Pfam" id="PF12697"/>
    </source>
</evidence>
<dbReference type="SUPFAM" id="SSF53474">
    <property type="entry name" value="alpha/beta-Hydrolases"/>
    <property type="match status" value="1"/>
</dbReference>
<dbReference type="PANTHER" id="PTHR46438:SF12">
    <property type="entry name" value="ALPHA_BETA-HYDROLASES SUPERFAMILY PROTEIN"/>
    <property type="match status" value="1"/>
</dbReference>
<proteinExistence type="predicted"/>
<evidence type="ECO:0000313" key="3">
    <source>
        <dbReference type="EMBL" id="GBF93258.1"/>
    </source>
</evidence>
<dbReference type="Gene3D" id="3.40.50.1820">
    <property type="entry name" value="alpha/beta hydrolase"/>
    <property type="match status" value="1"/>
</dbReference>
<dbReference type="InterPro" id="IPR000073">
    <property type="entry name" value="AB_hydrolase_1"/>
</dbReference>
<name>A0A2V0P061_9CHLO</name>
<reference evidence="3 4" key="1">
    <citation type="journal article" date="2018" name="Sci. Rep.">
        <title>Raphidocelis subcapitata (=Pseudokirchneriella subcapitata) provides an insight into genome evolution and environmental adaptations in the Sphaeropleales.</title>
        <authorList>
            <person name="Suzuki S."/>
            <person name="Yamaguchi H."/>
            <person name="Nakajima N."/>
            <person name="Kawachi M."/>
        </authorList>
    </citation>
    <scope>NUCLEOTIDE SEQUENCE [LARGE SCALE GENOMIC DNA]</scope>
    <source>
        <strain evidence="3 4">NIES-35</strain>
    </source>
</reference>
<evidence type="ECO:0000256" key="1">
    <source>
        <dbReference type="SAM" id="MobiDB-lite"/>
    </source>
</evidence>
<dbReference type="AlphaFoldDB" id="A0A2V0P061"/>
<dbReference type="PRINTS" id="PR00111">
    <property type="entry name" value="ABHYDROLASE"/>
</dbReference>
<feature type="region of interest" description="Disordered" evidence="1">
    <location>
        <begin position="306"/>
        <end position="330"/>
    </location>
</feature>
<comment type="caution">
    <text evidence="3">The sequence shown here is derived from an EMBL/GenBank/DDBJ whole genome shotgun (WGS) entry which is preliminary data.</text>
</comment>
<feature type="domain" description="AB hydrolase-1" evidence="2">
    <location>
        <begin position="38"/>
        <end position="291"/>
    </location>
</feature>
<dbReference type="Proteomes" id="UP000247498">
    <property type="component" value="Unassembled WGS sequence"/>
</dbReference>